<name>J9GDJ7_9ZZZZ</name>
<evidence type="ECO:0000313" key="1">
    <source>
        <dbReference type="EMBL" id="EJW99847.1"/>
    </source>
</evidence>
<gene>
    <name evidence="1" type="ORF">EVA_12046</name>
</gene>
<proteinExistence type="predicted"/>
<dbReference type="AlphaFoldDB" id="J9GDJ7"/>
<reference evidence="1" key="1">
    <citation type="journal article" date="2012" name="PLoS ONE">
        <title>Gene sets for utilization of primary and secondary nutrition supplies in the distal gut of endangered iberian lynx.</title>
        <authorList>
            <person name="Alcaide M."/>
            <person name="Messina E."/>
            <person name="Richter M."/>
            <person name="Bargiela R."/>
            <person name="Peplies J."/>
            <person name="Huws S.A."/>
            <person name="Newbold C.J."/>
            <person name="Golyshin P.N."/>
            <person name="Simon M.A."/>
            <person name="Lopez G."/>
            <person name="Yakimov M.M."/>
            <person name="Ferrer M."/>
        </authorList>
    </citation>
    <scope>NUCLEOTIDE SEQUENCE</scope>
</reference>
<sequence>MSIPLDFRRKDHAQTGRKTDSVWSIVFIRRKQKART</sequence>
<dbReference type="EMBL" id="AMCI01003633">
    <property type="protein sequence ID" value="EJW99847.1"/>
    <property type="molecule type" value="Genomic_DNA"/>
</dbReference>
<organism evidence="1">
    <name type="scientific">gut metagenome</name>
    <dbReference type="NCBI Taxonomy" id="749906"/>
    <lineage>
        <taxon>unclassified sequences</taxon>
        <taxon>metagenomes</taxon>
        <taxon>organismal metagenomes</taxon>
    </lineage>
</organism>
<protein>
    <submittedName>
        <fullName evidence="1">Uncharacterized protein</fullName>
    </submittedName>
</protein>
<accession>J9GDJ7</accession>
<comment type="caution">
    <text evidence="1">The sequence shown here is derived from an EMBL/GenBank/DDBJ whole genome shotgun (WGS) entry which is preliminary data.</text>
</comment>